<dbReference type="AlphaFoldDB" id="A0A834NFA8"/>
<evidence type="ECO:0000313" key="1">
    <source>
        <dbReference type="EMBL" id="KAF7407970.1"/>
    </source>
</evidence>
<organism evidence="1 2">
    <name type="scientific">Vespula vulgaris</name>
    <name type="common">Yellow jacket</name>
    <name type="synonym">Wasp</name>
    <dbReference type="NCBI Taxonomy" id="7454"/>
    <lineage>
        <taxon>Eukaryota</taxon>
        <taxon>Metazoa</taxon>
        <taxon>Ecdysozoa</taxon>
        <taxon>Arthropoda</taxon>
        <taxon>Hexapoda</taxon>
        <taxon>Insecta</taxon>
        <taxon>Pterygota</taxon>
        <taxon>Neoptera</taxon>
        <taxon>Endopterygota</taxon>
        <taxon>Hymenoptera</taxon>
        <taxon>Apocrita</taxon>
        <taxon>Aculeata</taxon>
        <taxon>Vespoidea</taxon>
        <taxon>Vespidae</taxon>
        <taxon>Vespinae</taxon>
        <taxon>Vespula</taxon>
    </lineage>
</organism>
<reference evidence="1" key="1">
    <citation type="journal article" date="2020" name="G3 (Bethesda)">
        <title>High-Quality Assemblies for Three Invasive Social Wasps from the &lt;i&gt;Vespula&lt;/i&gt; Genus.</title>
        <authorList>
            <person name="Harrop T.W.R."/>
            <person name="Guhlin J."/>
            <person name="McLaughlin G.M."/>
            <person name="Permina E."/>
            <person name="Stockwell P."/>
            <person name="Gilligan J."/>
            <person name="Le Lec M.F."/>
            <person name="Gruber M.A.M."/>
            <person name="Quinn O."/>
            <person name="Lovegrove M."/>
            <person name="Duncan E.J."/>
            <person name="Remnant E.J."/>
            <person name="Van Eeckhoven J."/>
            <person name="Graham B."/>
            <person name="Knapp R.A."/>
            <person name="Langford K.W."/>
            <person name="Kronenberg Z."/>
            <person name="Press M.O."/>
            <person name="Eacker S.M."/>
            <person name="Wilson-Rankin E.E."/>
            <person name="Purcell J."/>
            <person name="Lester P.J."/>
            <person name="Dearden P.K."/>
        </authorList>
    </citation>
    <scope>NUCLEOTIDE SEQUENCE</scope>
    <source>
        <strain evidence="1">Marl-1</strain>
    </source>
</reference>
<dbReference type="Proteomes" id="UP000614350">
    <property type="component" value="Unassembled WGS sequence"/>
</dbReference>
<keyword evidence="2" id="KW-1185">Reference proteome</keyword>
<evidence type="ECO:0000313" key="2">
    <source>
        <dbReference type="Proteomes" id="UP000614350"/>
    </source>
</evidence>
<gene>
    <name evidence="1" type="ORF">HZH66_002507</name>
</gene>
<dbReference type="EMBL" id="JACSEA010000002">
    <property type="protein sequence ID" value="KAF7407970.1"/>
    <property type="molecule type" value="Genomic_DNA"/>
</dbReference>
<protein>
    <submittedName>
        <fullName evidence="1">Uncharacterized protein</fullName>
    </submittedName>
</protein>
<proteinExistence type="predicted"/>
<sequence>MTETLEFYVSILFSIRYQPYGLESLAFRVSAAIATAVANVVVDVHEAAFLDFLPAAQLSVMLAVTTGIRRKRRPGRQYCPLNSIRRNVENSVRSQPNILWIAFVVRGK</sequence>
<name>A0A834NFA8_VESVU</name>
<accession>A0A834NFA8</accession>
<comment type="caution">
    <text evidence="1">The sequence shown here is derived from an EMBL/GenBank/DDBJ whole genome shotgun (WGS) entry which is preliminary data.</text>
</comment>